<evidence type="ECO:0000259" key="6">
    <source>
        <dbReference type="PROSITE" id="PS51935"/>
    </source>
</evidence>
<evidence type="ECO:0000256" key="2">
    <source>
        <dbReference type="ARBA" id="ARBA00022670"/>
    </source>
</evidence>
<dbReference type="STRING" id="428127.EUBDOL_00613"/>
<dbReference type="GO" id="GO:0008234">
    <property type="term" value="F:cysteine-type peptidase activity"/>
    <property type="evidence" value="ECO:0007669"/>
    <property type="project" value="UniProtKB-KW"/>
</dbReference>
<dbReference type="Gene3D" id="3.90.1720.10">
    <property type="entry name" value="endopeptidase domain like (from Nostoc punctiforme)"/>
    <property type="match status" value="1"/>
</dbReference>
<dbReference type="eggNOG" id="COG5263">
    <property type="taxonomic scope" value="Bacteria"/>
</dbReference>
<evidence type="ECO:0000256" key="3">
    <source>
        <dbReference type="ARBA" id="ARBA00022737"/>
    </source>
</evidence>
<dbReference type="InterPro" id="IPR018337">
    <property type="entry name" value="Cell_wall/Cho-bd_repeat"/>
</dbReference>
<proteinExistence type="inferred from homology"/>
<name>A8R9U7_9FIRM</name>
<dbReference type="InterPro" id="IPR000064">
    <property type="entry name" value="NLP_P60_dom"/>
</dbReference>
<evidence type="ECO:0000256" key="1">
    <source>
        <dbReference type="ARBA" id="ARBA00007074"/>
    </source>
</evidence>
<keyword evidence="2" id="KW-0645">Protease</keyword>
<dbReference type="GO" id="GO:0006508">
    <property type="term" value="P:proteolysis"/>
    <property type="evidence" value="ECO:0007669"/>
    <property type="project" value="UniProtKB-KW"/>
</dbReference>
<dbReference type="Pfam" id="PF01473">
    <property type="entry name" value="Choline_bind_1"/>
    <property type="match status" value="1"/>
</dbReference>
<evidence type="ECO:0000313" key="8">
    <source>
        <dbReference type="Proteomes" id="UP000004090"/>
    </source>
</evidence>
<evidence type="ECO:0000256" key="5">
    <source>
        <dbReference type="ARBA" id="ARBA00022807"/>
    </source>
</evidence>
<dbReference type="Proteomes" id="UP000004090">
    <property type="component" value="Unassembled WGS sequence"/>
</dbReference>
<dbReference type="PROSITE" id="PS51935">
    <property type="entry name" value="NLPC_P60"/>
    <property type="match status" value="1"/>
</dbReference>
<dbReference type="eggNOG" id="COG0791">
    <property type="taxonomic scope" value="Bacteria"/>
</dbReference>
<dbReference type="HOGENOM" id="CLU_693890_0_0_9"/>
<accession>A8R9U7</accession>
<dbReference type="Pfam" id="PF00877">
    <property type="entry name" value="NLPC_P60"/>
    <property type="match status" value="1"/>
</dbReference>
<sequence>MRTLSRGDLMNFIEKNTKKVALFVCLATAASGITTVFAAQDAAGWHGKGADRIYKVDGLAKVNAWIFESDGTYYVDALGHPVTSEFKVIDGKTYYFNAEGKKVSGTTIIGGKRYFFDKNGVLPLGWSEDKTAYYNEFGVKLTGIQVIDGKTYNFGDAGTLQNGWKDVNGKSVYFHNGELASGEIVLHGKKYNFNTDGTLSKGWVRVGEEKAYYDDYGYRIHGWKEIDGKKYYFNKEGFAATDTEYAGYSFDSDGVASKIEEKEETSNGFDTATSGSIPNAKGGVAAAALAQLGRFQDCTSLVSNALAAQGIYHHGWPASYFSLGTVTSDPQPGDLIYYANGGTGLAHIAVYIGNGQAVHGGWQGNQTVIASAYVGSGPVFIRLR</sequence>
<dbReference type="InterPro" id="IPR038765">
    <property type="entry name" value="Papain-like_cys_pep_sf"/>
</dbReference>
<protein>
    <submittedName>
        <fullName evidence="7">NlpC/P60 family protein</fullName>
    </submittedName>
</protein>
<dbReference type="Gene3D" id="2.10.270.10">
    <property type="entry name" value="Cholin Binding"/>
    <property type="match status" value="2"/>
</dbReference>
<dbReference type="EMBL" id="ABAW02000018">
    <property type="protein sequence ID" value="EDP11435.1"/>
    <property type="molecule type" value="Genomic_DNA"/>
</dbReference>
<comment type="similarity">
    <text evidence="1">Belongs to the peptidase C40 family.</text>
</comment>
<dbReference type="AlphaFoldDB" id="A8R9U7"/>
<keyword evidence="3" id="KW-0677">Repeat</keyword>
<feature type="domain" description="NlpC/P60" evidence="6">
    <location>
        <begin position="252"/>
        <end position="384"/>
    </location>
</feature>
<reference evidence="7 8" key="2">
    <citation type="submission" date="2007-09" db="EMBL/GenBank/DDBJ databases">
        <authorList>
            <person name="Fulton L."/>
            <person name="Clifton S."/>
            <person name="Fulton B."/>
            <person name="Xu J."/>
            <person name="Minx P."/>
            <person name="Pepin K.H."/>
            <person name="Johnson M."/>
            <person name="Thiruvilangam P."/>
            <person name="Bhonagiri V."/>
            <person name="Nash W.E."/>
            <person name="Mardis E.R."/>
            <person name="Wilson R.K."/>
        </authorList>
    </citation>
    <scope>NUCLEOTIDE SEQUENCE [LARGE SCALE GENOMIC DNA]</scope>
    <source>
        <strain evidence="7 8">DSM 3991</strain>
    </source>
</reference>
<dbReference type="SUPFAM" id="SSF69360">
    <property type="entry name" value="Cell wall binding repeat"/>
    <property type="match status" value="1"/>
</dbReference>
<keyword evidence="4" id="KW-0378">Hydrolase</keyword>
<dbReference type="SUPFAM" id="SSF54001">
    <property type="entry name" value="Cysteine proteinases"/>
    <property type="match status" value="1"/>
</dbReference>
<gene>
    <name evidence="7" type="ORF">EUBDOL_00613</name>
</gene>
<reference evidence="7 8" key="1">
    <citation type="submission" date="2007-09" db="EMBL/GenBank/DDBJ databases">
        <title>Draft genome sequence of Eubacterium dolichum (DSM 3991).</title>
        <authorList>
            <person name="Sudarsanam P."/>
            <person name="Ley R."/>
            <person name="Guruge J."/>
            <person name="Turnbaugh P.J."/>
            <person name="Mahowald M."/>
            <person name="Liep D."/>
            <person name="Gordon J."/>
        </authorList>
    </citation>
    <scope>NUCLEOTIDE SEQUENCE [LARGE SCALE GENOMIC DNA]</scope>
    <source>
        <strain evidence="7 8">DSM 3991</strain>
    </source>
</reference>
<comment type="caution">
    <text evidence="7">The sequence shown here is derived from an EMBL/GenBank/DDBJ whole genome shotgun (WGS) entry which is preliminary data.</text>
</comment>
<evidence type="ECO:0000313" key="7">
    <source>
        <dbReference type="EMBL" id="EDP11435.1"/>
    </source>
</evidence>
<evidence type="ECO:0000256" key="4">
    <source>
        <dbReference type="ARBA" id="ARBA00022801"/>
    </source>
</evidence>
<keyword evidence="5" id="KW-0788">Thiol protease</keyword>
<organism evidence="7 8">
    <name type="scientific">Amedibacillus dolichus DSM 3991</name>
    <dbReference type="NCBI Taxonomy" id="428127"/>
    <lineage>
        <taxon>Bacteria</taxon>
        <taxon>Bacillati</taxon>
        <taxon>Bacillota</taxon>
        <taxon>Erysipelotrichia</taxon>
        <taxon>Erysipelotrichales</taxon>
        <taxon>Erysipelotrichaceae</taxon>
        <taxon>Amedibacillus</taxon>
    </lineage>
</organism>
<dbReference type="Pfam" id="PF19127">
    <property type="entry name" value="Choline_bind_3"/>
    <property type="match status" value="1"/>
</dbReference>